<dbReference type="Proteomes" id="UP000499080">
    <property type="component" value="Unassembled WGS sequence"/>
</dbReference>
<dbReference type="AlphaFoldDB" id="A0A4Y2U7T8"/>
<organism evidence="1 2">
    <name type="scientific">Araneus ventricosus</name>
    <name type="common">Orbweaver spider</name>
    <name type="synonym">Epeira ventricosa</name>
    <dbReference type="NCBI Taxonomy" id="182803"/>
    <lineage>
        <taxon>Eukaryota</taxon>
        <taxon>Metazoa</taxon>
        <taxon>Ecdysozoa</taxon>
        <taxon>Arthropoda</taxon>
        <taxon>Chelicerata</taxon>
        <taxon>Arachnida</taxon>
        <taxon>Araneae</taxon>
        <taxon>Araneomorphae</taxon>
        <taxon>Entelegynae</taxon>
        <taxon>Araneoidea</taxon>
        <taxon>Araneidae</taxon>
        <taxon>Araneus</taxon>
    </lineage>
</organism>
<dbReference type="EMBL" id="BGPR01034241">
    <property type="protein sequence ID" value="GBO08533.1"/>
    <property type="molecule type" value="Genomic_DNA"/>
</dbReference>
<gene>
    <name evidence="1" type="ORF">AVEN_40767_1</name>
</gene>
<keyword evidence="2" id="KW-1185">Reference proteome</keyword>
<protein>
    <submittedName>
        <fullName evidence="1">Uncharacterized protein</fullName>
    </submittedName>
</protein>
<name>A0A4Y2U7T8_ARAVE</name>
<evidence type="ECO:0000313" key="2">
    <source>
        <dbReference type="Proteomes" id="UP000499080"/>
    </source>
</evidence>
<sequence>MKNSALTLAYNGLRLLQDRRKGRKPMSVANSKVMQSLGLLAHSDASFTPNDYADPDPQKERMYLMTETNPLKGANPRNRI</sequence>
<evidence type="ECO:0000313" key="1">
    <source>
        <dbReference type="EMBL" id="GBO08533.1"/>
    </source>
</evidence>
<accession>A0A4Y2U7T8</accession>
<comment type="caution">
    <text evidence="1">The sequence shown here is derived from an EMBL/GenBank/DDBJ whole genome shotgun (WGS) entry which is preliminary data.</text>
</comment>
<proteinExistence type="predicted"/>
<reference evidence="1 2" key="1">
    <citation type="journal article" date="2019" name="Sci. Rep.">
        <title>Orb-weaving spider Araneus ventricosus genome elucidates the spidroin gene catalogue.</title>
        <authorList>
            <person name="Kono N."/>
            <person name="Nakamura H."/>
            <person name="Ohtoshi R."/>
            <person name="Moran D.A.P."/>
            <person name="Shinohara A."/>
            <person name="Yoshida Y."/>
            <person name="Fujiwara M."/>
            <person name="Mori M."/>
            <person name="Tomita M."/>
            <person name="Arakawa K."/>
        </authorList>
    </citation>
    <scope>NUCLEOTIDE SEQUENCE [LARGE SCALE GENOMIC DNA]</scope>
</reference>